<feature type="compositionally biased region" description="Low complexity" evidence="1">
    <location>
        <begin position="427"/>
        <end position="450"/>
    </location>
</feature>
<feature type="region of interest" description="Disordered" evidence="1">
    <location>
        <begin position="377"/>
        <end position="588"/>
    </location>
</feature>
<keyword evidence="2" id="KW-0812">Transmembrane</keyword>
<dbReference type="OrthoDB" id="6149831at2759"/>
<keyword evidence="2" id="KW-1133">Transmembrane helix</keyword>
<feature type="compositionally biased region" description="Polar residues" evidence="1">
    <location>
        <begin position="451"/>
        <end position="460"/>
    </location>
</feature>
<gene>
    <name evidence="4" type="ORF">OCBIM_22019629mg</name>
</gene>
<evidence type="ECO:0000313" key="4">
    <source>
        <dbReference type="EMBL" id="KOF85888.1"/>
    </source>
</evidence>
<dbReference type="SMART" id="SM00033">
    <property type="entry name" value="CH"/>
    <property type="match status" value="1"/>
</dbReference>
<feature type="transmembrane region" description="Helical" evidence="2">
    <location>
        <begin position="741"/>
        <end position="761"/>
    </location>
</feature>
<dbReference type="Gene3D" id="1.10.418.10">
    <property type="entry name" value="Calponin-like domain"/>
    <property type="match status" value="1"/>
</dbReference>
<feature type="compositionally biased region" description="Polar residues" evidence="1">
    <location>
        <begin position="407"/>
        <end position="417"/>
    </location>
</feature>
<reference evidence="4" key="1">
    <citation type="submission" date="2015-07" db="EMBL/GenBank/DDBJ databases">
        <title>MeaNS - Measles Nucleotide Surveillance Program.</title>
        <authorList>
            <person name="Tran T."/>
            <person name="Druce J."/>
        </authorList>
    </citation>
    <scope>NUCLEOTIDE SEQUENCE</scope>
    <source>
        <strain evidence="4">UCB-OBI-ISO-001</strain>
        <tissue evidence="4">Gonad</tissue>
    </source>
</reference>
<proteinExistence type="predicted"/>
<accession>A0A0L8H9B5</accession>
<sequence length="764" mass="85429">MKFLQKVADRNKALLNDNEMKWNCRKSFPQPAAPTEEFSNLSPEQRWKRHMLSSDSGYIDGSDKSNWSLLEVNKVSPPAWPECVSATPLAPCYDYIMRKLGNNTNNHHYLQQPTRLYDNRIEVVNDLDEANCLALKAAEAAKEQRQGRDEELQPKEPLREIPKEAAVNSEPKTSSLINMEDTFTRKSPYNGHKQGIEDPGQELQRQKSNYERQKKHAVHLRMQQEEAERELKQPKSIDSQREEMRRLNMIVKEKQDQEMIRQRLQGDQDEGKVESQQLPDAVQQQQQQQLAEVQKSEELRRVEPVSRVPLQEKEKATVRKDKTEETLKTKVDNNFLPLADSYDNCSENDYESMDTSAGMLYSNRKYGLGTRAVKDEKKTTITTTTSSTSQYRRIGSAEPSKIKKQTSDSASASNHLQKNGVPDENMNPSPASSNAPSRSSSTSSIHSSTNDKTVSKTLSGSRLRLDKSATSTSSASSNVVRRTKPGEKSGSSQVSSTNSKIAVTTSSRLHMSGTKSNHVTPRSPGDSSISYSSSTAGTKTATKTGKSLGSGNKITPTGNRRTTKLGLSSPSSPSSAAPPPPHQNDKGLNRKIVLSANALKLLEDLKDSDPNFTIRRHHDQARGEIQQVESLRNTIQARLKVTLPDNLPEALRDGVVLCHLVNQIRPRAVATIHVPSPAVPQLTMAKCRRNVEHFLEACRKIGVDQAHLCACDDIVEMLRPARVAFTVEQLMCFPRLTAKDYLVTYFCAIILFSNLLLLWIFPQS</sequence>
<feature type="compositionally biased region" description="Low complexity" evidence="1">
    <location>
        <begin position="523"/>
        <end position="551"/>
    </location>
</feature>
<feature type="domain" description="Calponin-homology (CH)" evidence="3">
    <location>
        <begin position="625"/>
        <end position="734"/>
    </location>
</feature>
<protein>
    <recommendedName>
        <fullName evidence="3">Calponin-homology (CH) domain-containing protein</fullName>
    </recommendedName>
</protein>
<feature type="compositionally biased region" description="Polar residues" evidence="1">
    <location>
        <begin position="489"/>
        <end position="520"/>
    </location>
</feature>
<feature type="compositionally biased region" description="Basic and acidic residues" evidence="1">
    <location>
        <begin position="144"/>
        <end position="163"/>
    </location>
</feature>
<dbReference type="PROSITE" id="PS50021">
    <property type="entry name" value="CH"/>
    <property type="match status" value="1"/>
</dbReference>
<dbReference type="Pfam" id="PF00307">
    <property type="entry name" value="CH"/>
    <property type="match status" value="1"/>
</dbReference>
<evidence type="ECO:0000259" key="3">
    <source>
        <dbReference type="PROSITE" id="PS50021"/>
    </source>
</evidence>
<evidence type="ECO:0000256" key="1">
    <source>
        <dbReference type="SAM" id="MobiDB-lite"/>
    </source>
</evidence>
<dbReference type="EMBL" id="KQ418789">
    <property type="protein sequence ID" value="KOF85888.1"/>
    <property type="molecule type" value="Genomic_DNA"/>
</dbReference>
<feature type="compositionally biased region" description="Low complexity" evidence="1">
    <location>
        <begin position="468"/>
        <end position="477"/>
    </location>
</feature>
<dbReference type="CDD" id="cd21205">
    <property type="entry name" value="CH_LRCH"/>
    <property type="match status" value="1"/>
</dbReference>
<keyword evidence="2" id="KW-0472">Membrane</keyword>
<evidence type="ECO:0000256" key="2">
    <source>
        <dbReference type="SAM" id="Phobius"/>
    </source>
</evidence>
<dbReference type="InterPro" id="IPR001715">
    <property type="entry name" value="CH_dom"/>
</dbReference>
<feature type="compositionally biased region" description="Basic and acidic residues" evidence="1">
    <location>
        <begin position="222"/>
        <end position="242"/>
    </location>
</feature>
<dbReference type="InterPro" id="IPR036872">
    <property type="entry name" value="CH_dom_sf"/>
</dbReference>
<dbReference type="SUPFAM" id="SSF47576">
    <property type="entry name" value="Calponin-homology domain, CH-domain"/>
    <property type="match status" value="1"/>
</dbReference>
<name>A0A0L8H9B5_OCTBM</name>
<feature type="region of interest" description="Disordered" evidence="1">
    <location>
        <begin position="144"/>
        <end position="242"/>
    </location>
</feature>
<dbReference type="AlphaFoldDB" id="A0A0L8H9B5"/>
<feature type="compositionally biased region" description="Low complexity" evidence="1">
    <location>
        <begin position="380"/>
        <end position="389"/>
    </location>
</feature>
<organism evidence="4">
    <name type="scientific">Octopus bimaculoides</name>
    <name type="common">California two-spotted octopus</name>
    <dbReference type="NCBI Taxonomy" id="37653"/>
    <lineage>
        <taxon>Eukaryota</taxon>
        <taxon>Metazoa</taxon>
        <taxon>Spiralia</taxon>
        <taxon>Lophotrochozoa</taxon>
        <taxon>Mollusca</taxon>
        <taxon>Cephalopoda</taxon>
        <taxon>Coleoidea</taxon>
        <taxon>Octopodiformes</taxon>
        <taxon>Octopoda</taxon>
        <taxon>Incirrata</taxon>
        <taxon>Octopodidae</taxon>
        <taxon>Octopus</taxon>
    </lineage>
</organism>